<comment type="caution">
    <text evidence="2">The sequence shown here is derived from an EMBL/GenBank/DDBJ whole genome shotgun (WGS) entry which is preliminary data.</text>
</comment>
<dbReference type="Pfam" id="PF13673">
    <property type="entry name" value="Acetyltransf_10"/>
    <property type="match status" value="1"/>
</dbReference>
<gene>
    <name evidence="2" type="primary">ykbA</name>
    <name evidence="2" type="ORF">GCM10011514_22440</name>
</gene>
<protein>
    <submittedName>
        <fullName evidence="2">GNAT family acetyltransferase</fullName>
    </submittedName>
</protein>
<dbReference type="Gene3D" id="3.40.630.30">
    <property type="match status" value="1"/>
</dbReference>
<evidence type="ECO:0000259" key="1">
    <source>
        <dbReference type="PROSITE" id="PS51186"/>
    </source>
</evidence>
<dbReference type="Proteomes" id="UP000609064">
    <property type="component" value="Unassembled WGS sequence"/>
</dbReference>
<dbReference type="CDD" id="cd04301">
    <property type="entry name" value="NAT_SF"/>
    <property type="match status" value="1"/>
</dbReference>
<dbReference type="GO" id="GO:0016747">
    <property type="term" value="F:acyltransferase activity, transferring groups other than amino-acyl groups"/>
    <property type="evidence" value="ECO:0007669"/>
    <property type="project" value="InterPro"/>
</dbReference>
<dbReference type="EMBL" id="BMKK01000004">
    <property type="protein sequence ID" value="GGD57853.1"/>
    <property type="molecule type" value="Genomic_DNA"/>
</dbReference>
<dbReference type="PROSITE" id="PS51186">
    <property type="entry name" value="GNAT"/>
    <property type="match status" value="1"/>
</dbReference>
<reference evidence="2" key="1">
    <citation type="journal article" date="2014" name="Int. J. Syst. Evol. Microbiol.">
        <title>Complete genome sequence of Corynebacterium casei LMG S-19264T (=DSM 44701T), isolated from a smear-ripened cheese.</title>
        <authorList>
            <consortium name="US DOE Joint Genome Institute (JGI-PGF)"/>
            <person name="Walter F."/>
            <person name="Albersmeier A."/>
            <person name="Kalinowski J."/>
            <person name="Ruckert C."/>
        </authorList>
    </citation>
    <scope>NUCLEOTIDE SEQUENCE</scope>
    <source>
        <strain evidence="2">CGMCC 1.15958</strain>
    </source>
</reference>
<dbReference type="SUPFAM" id="SSF55729">
    <property type="entry name" value="Acyl-CoA N-acyltransferases (Nat)"/>
    <property type="match status" value="1"/>
</dbReference>
<proteinExistence type="predicted"/>
<sequence>MYDRMIQCTNIFYHSLIRSFKIRFYMNIKCVPFYELSLDELYAIMVLRQEVFVVEQNCPFVDADGKDQLAWHFMVWDENNRLAAYTRLFGKNVYYEGYTSIGRVVTSSHARGGGIGKILMQKSIEKTIELFGNEPIKIGAQSYLKKFYQSLGFELTGHDYVEDGIDHTYMTLDFARVP</sequence>
<name>A0A916YS44_9BACT</name>
<dbReference type="InterPro" id="IPR000182">
    <property type="entry name" value="GNAT_dom"/>
</dbReference>
<organism evidence="2 3">
    <name type="scientific">Emticicia aquatilis</name>
    <dbReference type="NCBI Taxonomy" id="1537369"/>
    <lineage>
        <taxon>Bacteria</taxon>
        <taxon>Pseudomonadati</taxon>
        <taxon>Bacteroidota</taxon>
        <taxon>Cytophagia</taxon>
        <taxon>Cytophagales</taxon>
        <taxon>Leadbetterellaceae</taxon>
        <taxon>Emticicia</taxon>
    </lineage>
</organism>
<accession>A0A916YS44</accession>
<feature type="domain" description="N-acetyltransferase" evidence="1">
    <location>
        <begin position="31"/>
        <end position="175"/>
    </location>
</feature>
<evidence type="ECO:0000313" key="2">
    <source>
        <dbReference type="EMBL" id="GGD57853.1"/>
    </source>
</evidence>
<evidence type="ECO:0000313" key="3">
    <source>
        <dbReference type="Proteomes" id="UP000609064"/>
    </source>
</evidence>
<dbReference type="InterPro" id="IPR016181">
    <property type="entry name" value="Acyl_CoA_acyltransferase"/>
</dbReference>
<keyword evidence="3" id="KW-1185">Reference proteome</keyword>
<dbReference type="AlphaFoldDB" id="A0A916YS44"/>
<reference evidence="2" key="2">
    <citation type="submission" date="2020-09" db="EMBL/GenBank/DDBJ databases">
        <authorList>
            <person name="Sun Q."/>
            <person name="Zhou Y."/>
        </authorList>
    </citation>
    <scope>NUCLEOTIDE SEQUENCE</scope>
    <source>
        <strain evidence="2">CGMCC 1.15958</strain>
    </source>
</reference>